<proteinExistence type="inferred from homology"/>
<evidence type="ECO:0000256" key="1">
    <source>
        <dbReference type="ARBA" id="ARBA00006484"/>
    </source>
</evidence>
<dbReference type="CDD" id="cd05233">
    <property type="entry name" value="SDR_c"/>
    <property type="match status" value="1"/>
</dbReference>
<accession>A0A081RF50</accession>
<protein>
    <submittedName>
        <fullName evidence="4">3-oxoacyl-(Acyl-carrier-protein) reductase</fullName>
        <ecNumber evidence="4">1.1.1.100</ecNumber>
    </submittedName>
</protein>
<dbReference type="PATRIC" id="fig|46429.4.peg.1837"/>
<dbReference type="PANTHER" id="PTHR24321">
    <property type="entry name" value="DEHYDROGENASES, SHORT CHAIN"/>
    <property type="match status" value="1"/>
</dbReference>
<sequence>MSDNLFSLQGRKALVVGCDSGIGLACARAIAAAGASLVMSGLDSERGEALAREIASDSGRSVHYRAVDVREEKSVETLVAAAAEMMGGLDIAMNNAGIPGPAAAIQDLKAADFDNLFAINVRGAWLGMKYQVPAMLAAGQGGSIVNLASTAALSGLAFVSAYSASKHAVAGLTKSAAIELAPHNIRVNAIAPGPVQTGLLHNMRANRSQVGHAPPASVPMGRVAQPEEMAGTVVWLASQASSFVTGSIISVDGGVIAA</sequence>
<dbReference type="EMBL" id="JFHR01000017">
    <property type="protein sequence ID" value="KEQ53823.1"/>
    <property type="molecule type" value="Genomic_DNA"/>
</dbReference>
<dbReference type="AlphaFoldDB" id="A0A081RF50"/>
<dbReference type="PRINTS" id="PR00080">
    <property type="entry name" value="SDRFAMILY"/>
</dbReference>
<dbReference type="EC" id="1.1.1.100" evidence="4"/>
<organism evidence="4 5">
    <name type="scientific">Sphingobium chlorophenolicum</name>
    <dbReference type="NCBI Taxonomy" id="46429"/>
    <lineage>
        <taxon>Bacteria</taxon>
        <taxon>Pseudomonadati</taxon>
        <taxon>Pseudomonadota</taxon>
        <taxon>Alphaproteobacteria</taxon>
        <taxon>Sphingomonadales</taxon>
        <taxon>Sphingomonadaceae</taxon>
        <taxon>Sphingobium</taxon>
    </lineage>
</organism>
<dbReference type="InterPro" id="IPR020904">
    <property type="entry name" value="Sc_DH/Rdtase_CS"/>
</dbReference>
<reference evidence="4 5" key="1">
    <citation type="submission" date="2014-02" db="EMBL/GenBank/DDBJ databases">
        <title>Whole genome sequence of Sphingobium chlorophenolicum NBRC 16172.</title>
        <authorList>
            <person name="Gan H.M."/>
            <person name="Gan H.Y."/>
            <person name="Chew T.H."/>
            <person name="Savka M.A."/>
        </authorList>
    </citation>
    <scope>NUCLEOTIDE SEQUENCE [LARGE SCALE GENOMIC DNA]</scope>
    <source>
        <strain evidence="4 5">NBRC 16172</strain>
    </source>
</reference>
<dbReference type="SUPFAM" id="SSF51735">
    <property type="entry name" value="NAD(P)-binding Rossmann-fold domains"/>
    <property type="match status" value="1"/>
</dbReference>
<evidence type="ECO:0000256" key="3">
    <source>
        <dbReference type="ARBA" id="ARBA00051383"/>
    </source>
</evidence>
<name>A0A081RF50_SPHCR</name>
<dbReference type="OrthoDB" id="9792355at2"/>
<comment type="caution">
    <text evidence="4">The sequence shown here is derived from an EMBL/GenBank/DDBJ whole genome shotgun (WGS) entry which is preliminary data.</text>
</comment>
<comment type="similarity">
    <text evidence="1">Belongs to the short-chain dehydrogenases/reductases (SDR) family.</text>
</comment>
<dbReference type="RefSeq" id="WP_037450576.1">
    <property type="nucleotide sequence ID" value="NZ_JFHR01000017.1"/>
</dbReference>
<evidence type="ECO:0000256" key="2">
    <source>
        <dbReference type="ARBA" id="ARBA00023002"/>
    </source>
</evidence>
<dbReference type="PRINTS" id="PR00081">
    <property type="entry name" value="GDHRDH"/>
</dbReference>
<dbReference type="Gene3D" id="3.40.50.720">
    <property type="entry name" value="NAD(P)-binding Rossmann-like Domain"/>
    <property type="match status" value="1"/>
</dbReference>
<dbReference type="PANTHER" id="PTHR24321:SF11">
    <property type="entry name" value="BLR0893 PROTEIN"/>
    <property type="match status" value="1"/>
</dbReference>
<dbReference type="InterPro" id="IPR036291">
    <property type="entry name" value="NAD(P)-bd_dom_sf"/>
</dbReference>
<dbReference type="PROSITE" id="PS00061">
    <property type="entry name" value="ADH_SHORT"/>
    <property type="match status" value="1"/>
</dbReference>
<comment type="catalytic activity">
    <reaction evidence="3">
        <text>2,5-dichlorocyclohexa-2,5-dien-1,4-diol + NAD(+) = 2,5-dichlorohydroquinone + NADH + H(+)</text>
        <dbReference type="Rhea" id="RHEA:15741"/>
        <dbReference type="ChEBI" id="CHEBI:15378"/>
        <dbReference type="ChEBI" id="CHEBI:27545"/>
        <dbReference type="ChEBI" id="CHEBI:28975"/>
        <dbReference type="ChEBI" id="CHEBI:57540"/>
        <dbReference type="ChEBI" id="CHEBI:57945"/>
    </reaction>
</comment>
<dbReference type="FunFam" id="3.40.50.720:FF:000084">
    <property type="entry name" value="Short-chain dehydrogenase reductase"/>
    <property type="match status" value="1"/>
</dbReference>
<dbReference type="Proteomes" id="UP000028411">
    <property type="component" value="Unassembled WGS sequence"/>
</dbReference>
<dbReference type="NCBIfam" id="NF005559">
    <property type="entry name" value="PRK07231.1"/>
    <property type="match status" value="1"/>
</dbReference>
<dbReference type="Pfam" id="PF13561">
    <property type="entry name" value="adh_short_C2"/>
    <property type="match status" value="1"/>
</dbReference>
<gene>
    <name evidence="4" type="ORF">BV95_01868</name>
</gene>
<evidence type="ECO:0000313" key="5">
    <source>
        <dbReference type="Proteomes" id="UP000028411"/>
    </source>
</evidence>
<dbReference type="GO" id="GO:0018502">
    <property type="term" value="F:2,5-dichloro-2,5-cyclohexadiene-1,4-diol dehydrogenase activity"/>
    <property type="evidence" value="ECO:0007669"/>
    <property type="project" value="RHEA"/>
</dbReference>
<evidence type="ECO:0000313" key="4">
    <source>
        <dbReference type="EMBL" id="KEQ53823.1"/>
    </source>
</evidence>
<dbReference type="InterPro" id="IPR002347">
    <property type="entry name" value="SDR_fam"/>
</dbReference>
<keyword evidence="2 4" id="KW-0560">Oxidoreductase</keyword>
<dbReference type="GO" id="GO:0004316">
    <property type="term" value="F:3-oxoacyl-[acyl-carrier-protein] reductase (NADPH) activity"/>
    <property type="evidence" value="ECO:0007669"/>
    <property type="project" value="UniProtKB-EC"/>
</dbReference>
<dbReference type="eggNOG" id="COG1028">
    <property type="taxonomic scope" value="Bacteria"/>
</dbReference>